<gene>
    <name evidence="1" type="ORF">L1987_06401</name>
</gene>
<comment type="caution">
    <text evidence="1">The sequence shown here is derived from an EMBL/GenBank/DDBJ whole genome shotgun (WGS) entry which is preliminary data.</text>
</comment>
<dbReference type="EMBL" id="CM042019">
    <property type="protein sequence ID" value="KAI3824928.1"/>
    <property type="molecule type" value="Genomic_DNA"/>
</dbReference>
<accession>A0ACB9JY89</accession>
<protein>
    <submittedName>
        <fullName evidence="1">Uncharacterized protein</fullName>
    </submittedName>
</protein>
<dbReference type="Proteomes" id="UP001056120">
    <property type="component" value="Linkage Group LG02"/>
</dbReference>
<organism evidence="1 2">
    <name type="scientific">Smallanthus sonchifolius</name>
    <dbReference type="NCBI Taxonomy" id="185202"/>
    <lineage>
        <taxon>Eukaryota</taxon>
        <taxon>Viridiplantae</taxon>
        <taxon>Streptophyta</taxon>
        <taxon>Embryophyta</taxon>
        <taxon>Tracheophyta</taxon>
        <taxon>Spermatophyta</taxon>
        <taxon>Magnoliopsida</taxon>
        <taxon>eudicotyledons</taxon>
        <taxon>Gunneridae</taxon>
        <taxon>Pentapetalae</taxon>
        <taxon>asterids</taxon>
        <taxon>campanulids</taxon>
        <taxon>Asterales</taxon>
        <taxon>Asteraceae</taxon>
        <taxon>Asteroideae</taxon>
        <taxon>Heliantheae alliance</taxon>
        <taxon>Millerieae</taxon>
        <taxon>Smallanthus</taxon>
    </lineage>
</organism>
<proteinExistence type="predicted"/>
<sequence>MEATSDHQQQAEPEARLWLLMKRFQFKLQYKGKAIATSDDDLEFDKDLEDELARRNLLEMQTRAYFADMAEQALVEQYMFGDIAKSKETEPSKNEGSRARGFKASKKTESLARPKIKIKGVNVGNNLDWVTGQTGHRLNEQATYLFEPGYTWKHIFGLIVTQVEEAILEIKSNTSAPELERDKLIFILKAINFQNRQVKNMKVDILKMHVERMKKEKKVRLEKEAKQVEINKPESVIPEPKIVIKEAETRVKEVDVEKPDIVKVPDESEDLPSLNSLRCLKHKAMTIKGVNITIEEEEENERASLFQILLKHNYDVDLLGECSTVTLRRMVAKPIWVFAANELKWLTREDLYALGRMKMLYDPQDQEHADFCYKCIREFAVE</sequence>
<evidence type="ECO:0000313" key="2">
    <source>
        <dbReference type="Proteomes" id="UP001056120"/>
    </source>
</evidence>
<reference evidence="2" key="1">
    <citation type="journal article" date="2022" name="Mol. Ecol. Resour.">
        <title>The genomes of chicory, endive, great burdock and yacon provide insights into Asteraceae palaeo-polyploidization history and plant inulin production.</title>
        <authorList>
            <person name="Fan W."/>
            <person name="Wang S."/>
            <person name="Wang H."/>
            <person name="Wang A."/>
            <person name="Jiang F."/>
            <person name="Liu H."/>
            <person name="Zhao H."/>
            <person name="Xu D."/>
            <person name="Zhang Y."/>
        </authorList>
    </citation>
    <scope>NUCLEOTIDE SEQUENCE [LARGE SCALE GENOMIC DNA]</scope>
    <source>
        <strain evidence="2">cv. Yunnan</strain>
    </source>
</reference>
<name>A0ACB9JY89_9ASTR</name>
<reference evidence="1 2" key="2">
    <citation type="journal article" date="2022" name="Mol. Ecol. Resour.">
        <title>The genomes of chicory, endive, great burdock and yacon provide insights into Asteraceae paleo-polyploidization history and plant inulin production.</title>
        <authorList>
            <person name="Fan W."/>
            <person name="Wang S."/>
            <person name="Wang H."/>
            <person name="Wang A."/>
            <person name="Jiang F."/>
            <person name="Liu H."/>
            <person name="Zhao H."/>
            <person name="Xu D."/>
            <person name="Zhang Y."/>
        </authorList>
    </citation>
    <scope>NUCLEOTIDE SEQUENCE [LARGE SCALE GENOMIC DNA]</scope>
    <source>
        <strain evidence="2">cv. Yunnan</strain>
        <tissue evidence="1">Leaves</tissue>
    </source>
</reference>
<keyword evidence="2" id="KW-1185">Reference proteome</keyword>
<evidence type="ECO:0000313" key="1">
    <source>
        <dbReference type="EMBL" id="KAI3824928.1"/>
    </source>
</evidence>